<comment type="subcellular location">
    <subcellularLocation>
        <location evidence="1">Membrane</location>
        <topology evidence="1">Single-pass membrane protein</topology>
    </subcellularLocation>
</comment>
<evidence type="ECO:0000256" key="5">
    <source>
        <dbReference type="SAM" id="MobiDB-lite"/>
    </source>
</evidence>
<keyword evidence="8" id="KW-1185">Reference proteome</keyword>
<evidence type="ECO:0000256" key="4">
    <source>
        <dbReference type="ARBA" id="ARBA00023136"/>
    </source>
</evidence>
<organism evidence="7 8">
    <name type="scientific">Mycena albidolilacea</name>
    <dbReference type="NCBI Taxonomy" id="1033008"/>
    <lineage>
        <taxon>Eukaryota</taxon>
        <taxon>Fungi</taxon>
        <taxon>Dikarya</taxon>
        <taxon>Basidiomycota</taxon>
        <taxon>Agaricomycotina</taxon>
        <taxon>Agaricomycetes</taxon>
        <taxon>Agaricomycetidae</taxon>
        <taxon>Agaricales</taxon>
        <taxon>Marasmiineae</taxon>
        <taxon>Mycenaceae</taxon>
        <taxon>Mycena</taxon>
    </lineage>
</organism>
<feature type="region of interest" description="Disordered" evidence="5">
    <location>
        <begin position="48"/>
        <end position="123"/>
    </location>
</feature>
<name>A0AAD7AEH6_9AGAR</name>
<sequence>MAAQLACPSVDKEGNDLIGNASTGPDFNCFYFSDEICLYDAAGELETGASEGSCPSQMVAPGSAGNHSQSSTPTSGTTSSSSQSMSSSSTLITSKGVATQSPTSSSSLLISSPPIPGDSPIATNPVASPTLSVAANLSNRNGGRTAAIAGSLAAVCVLIGIVVLIFWIRRRRKLREQARLPEQFVEAQERVLQDNLRLKAGIARPANNLQRADPANDPENGEGDEPMIMRMRRMEAQLQAILTMALPEGSPPSYTG</sequence>
<dbReference type="PANTHER" id="PTHR15549">
    <property type="entry name" value="PAIRED IMMUNOGLOBULIN-LIKE TYPE 2 RECEPTOR"/>
    <property type="match status" value="1"/>
</dbReference>
<feature type="compositionally biased region" description="Low complexity" evidence="5">
    <location>
        <begin position="68"/>
        <end position="94"/>
    </location>
</feature>
<feature type="compositionally biased region" description="Low complexity" evidence="5">
    <location>
        <begin position="101"/>
        <end position="112"/>
    </location>
</feature>
<evidence type="ECO:0000256" key="3">
    <source>
        <dbReference type="ARBA" id="ARBA00022989"/>
    </source>
</evidence>
<comment type="caution">
    <text evidence="7">The sequence shown here is derived from an EMBL/GenBank/DDBJ whole genome shotgun (WGS) entry which is preliminary data.</text>
</comment>
<evidence type="ECO:0000313" key="7">
    <source>
        <dbReference type="EMBL" id="KAJ7356675.1"/>
    </source>
</evidence>
<feature type="region of interest" description="Disordered" evidence="5">
    <location>
        <begin position="205"/>
        <end position="225"/>
    </location>
</feature>
<reference evidence="7" key="1">
    <citation type="submission" date="2023-03" db="EMBL/GenBank/DDBJ databases">
        <title>Massive genome expansion in bonnet fungi (Mycena s.s.) driven by repeated elements and novel gene families across ecological guilds.</title>
        <authorList>
            <consortium name="Lawrence Berkeley National Laboratory"/>
            <person name="Harder C.B."/>
            <person name="Miyauchi S."/>
            <person name="Viragh M."/>
            <person name="Kuo A."/>
            <person name="Thoen E."/>
            <person name="Andreopoulos B."/>
            <person name="Lu D."/>
            <person name="Skrede I."/>
            <person name="Drula E."/>
            <person name="Henrissat B."/>
            <person name="Morin E."/>
            <person name="Kohler A."/>
            <person name="Barry K."/>
            <person name="LaButti K."/>
            <person name="Morin E."/>
            <person name="Salamov A."/>
            <person name="Lipzen A."/>
            <person name="Mereny Z."/>
            <person name="Hegedus B."/>
            <person name="Baldrian P."/>
            <person name="Stursova M."/>
            <person name="Weitz H."/>
            <person name="Taylor A."/>
            <person name="Grigoriev I.V."/>
            <person name="Nagy L.G."/>
            <person name="Martin F."/>
            <person name="Kauserud H."/>
        </authorList>
    </citation>
    <scope>NUCLEOTIDE SEQUENCE</scope>
    <source>
        <strain evidence="7">CBHHK002</strain>
    </source>
</reference>
<keyword evidence="2 6" id="KW-0812">Transmembrane</keyword>
<protein>
    <submittedName>
        <fullName evidence="7">Uncharacterized protein</fullName>
    </submittedName>
</protein>
<proteinExistence type="predicted"/>
<dbReference type="GO" id="GO:0016020">
    <property type="term" value="C:membrane"/>
    <property type="evidence" value="ECO:0007669"/>
    <property type="project" value="UniProtKB-SubCell"/>
</dbReference>
<dbReference type="GO" id="GO:0071944">
    <property type="term" value="C:cell periphery"/>
    <property type="evidence" value="ECO:0007669"/>
    <property type="project" value="UniProtKB-ARBA"/>
</dbReference>
<evidence type="ECO:0000256" key="6">
    <source>
        <dbReference type="SAM" id="Phobius"/>
    </source>
</evidence>
<gene>
    <name evidence="7" type="ORF">DFH08DRAFT_462601</name>
</gene>
<dbReference type="AlphaFoldDB" id="A0AAD7AEH6"/>
<keyword evidence="4 6" id="KW-0472">Membrane</keyword>
<dbReference type="InterPro" id="IPR051694">
    <property type="entry name" value="Immunoregulatory_rcpt-like"/>
</dbReference>
<evidence type="ECO:0000256" key="1">
    <source>
        <dbReference type="ARBA" id="ARBA00004167"/>
    </source>
</evidence>
<dbReference type="Proteomes" id="UP001218218">
    <property type="component" value="Unassembled WGS sequence"/>
</dbReference>
<dbReference type="PANTHER" id="PTHR15549:SF30">
    <property type="entry name" value="MID2 DOMAIN-CONTAINING PROTEIN"/>
    <property type="match status" value="1"/>
</dbReference>
<evidence type="ECO:0000256" key="2">
    <source>
        <dbReference type="ARBA" id="ARBA00022692"/>
    </source>
</evidence>
<feature type="transmembrane region" description="Helical" evidence="6">
    <location>
        <begin position="146"/>
        <end position="168"/>
    </location>
</feature>
<keyword evidence="3 6" id="KW-1133">Transmembrane helix</keyword>
<dbReference type="EMBL" id="JARIHO010000008">
    <property type="protein sequence ID" value="KAJ7356675.1"/>
    <property type="molecule type" value="Genomic_DNA"/>
</dbReference>
<accession>A0AAD7AEH6</accession>
<evidence type="ECO:0000313" key="8">
    <source>
        <dbReference type="Proteomes" id="UP001218218"/>
    </source>
</evidence>